<dbReference type="PANTHER" id="PTHR36505:SF1">
    <property type="entry name" value="BLR1072 PROTEIN"/>
    <property type="match status" value="1"/>
</dbReference>
<comment type="caution">
    <text evidence="3">The sequence shown here is derived from an EMBL/GenBank/DDBJ whole genome shotgun (WGS) entry which is preliminary data.</text>
</comment>
<name>A0ABX1MZF0_9RHOO</name>
<dbReference type="Gene3D" id="2.30.30.240">
    <property type="entry name" value="PRC-barrel domain"/>
    <property type="match status" value="1"/>
</dbReference>
<evidence type="ECO:0000259" key="2">
    <source>
        <dbReference type="Pfam" id="PF05239"/>
    </source>
</evidence>
<feature type="domain" description="PRC-barrel" evidence="2">
    <location>
        <begin position="31"/>
        <end position="108"/>
    </location>
</feature>
<reference evidence="3" key="1">
    <citation type="submission" date="2019-12" db="EMBL/GenBank/DDBJ databases">
        <title>Comparative genomics gives insights into the taxonomy of the Azoarcus-Aromatoleum group and reveals separate origins of nif in the plant-associated Azoarcus and non-plant-associated Aromatoleum sub-groups.</title>
        <authorList>
            <person name="Lafos M."/>
            <person name="Maluk M."/>
            <person name="Batista M."/>
            <person name="Junghare M."/>
            <person name="Carmona M."/>
            <person name="Faoro H."/>
            <person name="Cruz L.M."/>
            <person name="Battistoni F."/>
            <person name="De Souza E."/>
            <person name="Pedrosa F."/>
            <person name="Chen W.-M."/>
            <person name="Poole P.S."/>
            <person name="Dixon R.A."/>
            <person name="James E.K."/>
        </authorList>
    </citation>
    <scope>NUCLEOTIDE SEQUENCE</scope>
    <source>
        <strain evidence="3">U120</strain>
    </source>
</reference>
<evidence type="ECO:0000313" key="3">
    <source>
        <dbReference type="EMBL" id="NMF93392.1"/>
    </source>
</evidence>
<dbReference type="InterPro" id="IPR027275">
    <property type="entry name" value="PRC-brl_dom"/>
</dbReference>
<evidence type="ECO:0000313" key="4">
    <source>
        <dbReference type="Proteomes" id="UP000601990"/>
    </source>
</evidence>
<protein>
    <submittedName>
        <fullName evidence="3">PRC-barrel domain containing protein</fullName>
    </submittedName>
</protein>
<keyword evidence="4" id="KW-1185">Reference proteome</keyword>
<dbReference type="Pfam" id="PF05239">
    <property type="entry name" value="PRC"/>
    <property type="match status" value="1"/>
</dbReference>
<dbReference type="Proteomes" id="UP000601990">
    <property type="component" value="Unassembled WGS sequence"/>
</dbReference>
<feature type="region of interest" description="Disordered" evidence="1">
    <location>
        <begin position="1"/>
        <end position="32"/>
    </location>
</feature>
<evidence type="ECO:0000256" key="1">
    <source>
        <dbReference type="SAM" id="MobiDB-lite"/>
    </source>
</evidence>
<dbReference type="RefSeq" id="WP_169198669.1">
    <property type="nucleotide sequence ID" value="NZ_WTVH02000010.1"/>
</dbReference>
<dbReference type="SUPFAM" id="SSF50346">
    <property type="entry name" value="PRC-barrel domain"/>
    <property type="match status" value="1"/>
</dbReference>
<dbReference type="PANTHER" id="PTHR36505">
    <property type="entry name" value="BLR1072 PROTEIN"/>
    <property type="match status" value="1"/>
</dbReference>
<dbReference type="EMBL" id="WTVH01000013">
    <property type="protein sequence ID" value="NMF93392.1"/>
    <property type="molecule type" value="Genomic_DNA"/>
</dbReference>
<proteinExistence type="predicted"/>
<accession>A0ABX1MZF0</accession>
<sequence length="147" mass="15752">MASINPPGTPSTQQAGIVGSGIEDSSGPGPEVMAASTLEGDDVVNRAGEDLGNIKEIMIDVQSGRVAYAVLSTGGFLGLGRKLFAIPWGALTLDTDRKCFILDVDAERLRNAPGFDKDHWPTMADPTWASEIHAYYGQRNYWQSPSP</sequence>
<dbReference type="InterPro" id="IPR011033">
    <property type="entry name" value="PRC_barrel-like_sf"/>
</dbReference>
<gene>
    <name evidence="3" type="ORF">GO608_08625</name>
</gene>
<organism evidence="3 4">
    <name type="scientific">Aromatoleum buckelii</name>
    <dbReference type="NCBI Taxonomy" id="200254"/>
    <lineage>
        <taxon>Bacteria</taxon>
        <taxon>Pseudomonadati</taxon>
        <taxon>Pseudomonadota</taxon>
        <taxon>Betaproteobacteria</taxon>
        <taxon>Rhodocyclales</taxon>
        <taxon>Rhodocyclaceae</taxon>
        <taxon>Aromatoleum</taxon>
    </lineage>
</organism>